<dbReference type="InterPro" id="IPR009286">
    <property type="entry name" value="Ins_P5_2-kin"/>
</dbReference>
<dbReference type="Proteomes" id="UP000195557">
    <property type="component" value="Unassembled WGS sequence"/>
</dbReference>
<reference evidence="7" key="1">
    <citation type="submission" date="2017-04" db="EMBL/GenBank/DDBJ databases">
        <title>Population genomics of picophytoplankton unveils novel chromosome hypervariability.</title>
        <authorList>
            <consortium name="DOE Joint Genome Institute"/>
            <person name="Blanc-Mathieu R."/>
            <person name="Krasovec M."/>
            <person name="Hebrard M."/>
            <person name="Yau S."/>
            <person name="Desgranges E."/>
            <person name="Martin J."/>
            <person name="Schackwitz W."/>
            <person name="Kuo A."/>
            <person name="Salin G."/>
            <person name="Donnadieu C."/>
            <person name="Desdevises Y."/>
            <person name="Sanchez-Ferandin S."/>
            <person name="Moreau H."/>
            <person name="Rivals E."/>
            <person name="Grigoriev I.V."/>
            <person name="Grimsley N."/>
            <person name="Eyre-Walker A."/>
            <person name="Piganeau G."/>
        </authorList>
    </citation>
    <scope>NUCLEOTIDE SEQUENCE [LARGE SCALE GENOMIC DNA]</scope>
    <source>
        <strain evidence="7">RCC 1115</strain>
    </source>
</reference>
<dbReference type="GO" id="GO:0005524">
    <property type="term" value="F:ATP binding"/>
    <property type="evidence" value="ECO:0007669"/>
    <property type="project" value="UniProtKB-KW"/>
</dbReference>
<dbReference type="eggNOG" id="KOG4749">
    <property type="taxonomic scope" value="Eukaryota"/>
</dbReference>
<evidence type="ECO:0000256" key="4">
    <source>
        <dbReference type="ARBA" id="ARBA00022777"/>
    </source>
</evidence>
<organism evidence="7">
    <name type="scientific">Ostreococcus tauri</name>
    <name type="common">Marine green alga</name>
    <dbReference type="NCBI Taxonomy" id="70448"/>
    <lineage>
        <taxon>Eukaryota</taxon>
        <taxon>Viridiplantae</taxon>
        <taxon>Chlorophyta</taxon>
        <taxon>Mamiellophyceae</taxon>
        <taxon>Mamiellales</taxon>
        <taxon>Bathycoccaceae</taxon>
        <taxon>Ostreococcus</taxon>
    </lineage>
</organism>
<dbReference type="AlphaFoldDB" id="A0A1Y5HZ38"/>
<protein>
    <recommendedName>
        <fullName evidence="1 6">Inositol-pentakisphosphate 2-kinase</fullName>
        <ecNumber evidence="1 6">2.7.1.158</ecNumber>
    </recommendedName>
</protein>
<evidence type="ECO:0000256" key="5">
    <source>
        <dbReference type="ARBA" id="ARBA00022840"/>
    </source>
</evidence>
<gene>
    <name evidence="7" type="ORF">BE221DRAFT_187228</name>
</gene>
<dbReference type="GO" id="GO:0035299">
    <property type="term" value="F:inositol-1,3,4,5,6-pentakisphosphate 2-kinase activity"/>
    <property type="evidence" value="ECO:0007669"/>
    <property type="project" value="UniProtKB-EC"/>
</dbReference>
<evidence type="ECO:0000256" key="6">
    <source>
        <dbReference type="RuleBase" id="RU364126"/>
    </source>
</evidence>
<keyword evidence="2 6" id="KW-0808">Transferase</keyword>
<evidence type="ECO:0000313" key="7">
    <source>
        <dbReference type="EMBL" id="OUS42539.1"/>
    </source>
</evidence>
<keyword evidence="5 6" id="KW-0067">ATP-binding</keyword>
<accession>A0A1Y5HZ38</accession>
<name>A0A1Y5HZ38_OSTTA</name>
<keyword evidence="3 6" id="KW-0547">Nucleotide-binding</keyword>
<dbReference type="GO" id="GO:0005634">
    <property type="term" value="C:nucleus"/>
    <property type="evidence" value="ECO:0007669"/>
    <property type="project" value="TreeGrafter"/>
</dbReference>
<evidence type="ECO:0000256" key="2">
    <source>
        <dbReference type="ARBA" id="ARBA00022679"/>
    </source>
</evidence>
<proteinExistence type="predicted"/>
<comment type="function">
    <text evidence="6">Phosphorylates Ins(1,3,4,5,6)P5 at position 2 to form Ins(1,2,3,4,5,6)P6 (InsP6 or phytate).</text>
</comment>
<comment type="domain">
    <text evidence="6">The EXKPK motif is conserved in inositol-pentakisphosphate 2-kinases of both family 1 and 2.</text>
</comment>
<evidence type="ECO:0000256" key="1">
    <source>
        <dbReference type="ARBA" id="ARBA00012023"/>
    </source>
</evidence>
<dbReference type="GO" id="GO:0032958">
    <property type="term" value="P:inositol phosphate biosynthetic process"/>
    <property type="evidence" value="ECO:0007669"/>
    <property type="project" value="TreeGrafter"/>
</dbReference>
<dbReference type="EMBL" id="KZ155838">
    <property type="protein sequence ID" value="OUS42539.1"/>
    <property type="molecule type" value="Genomic_DNA"/>
</dbReference>
<dbReference type="PANTHER" id="PTHR14456">
    <property type="entry name" value="INOSITOL POLYPHOSPHATE KINASE 1"/>
    <property type="match status" value="1"/>
</dbReference>
<dbReference type="EC" id="2.7.1.158" evidence="1 6"/>
<evidence type="ECO:0000256" key="3">
    <source>
        <dbReference type="ARBA" id="ARBA00022741"/>
    </source>
</evidence>
<keyword evidence="4 6" id="KW-0418">Kinase</keyword>
<dbReference type="PANTHER" id="PTHR14456:SF2">
    <property type="entry name" value="INOSITOL-PENTAKISPHOSPHATE 2-KINASE"/>
    <property type="match status" value="1"/>
</dbReference>
<comment type="catalytic activity">
    <reaction evidence="6">
        <text>1D-myo-inositol 1,3,4,5,6-pentakisphosphate + ATP = 1D-myo-inositol hexakisphosphate + ADP + H(+)</text>
        <dbReference type="Rhea" id="RHEA:20313"/>
        <dbReference type="ChEBI" id="CHEBI:15378"/>
        <dbReference type="ChEBI" id="CHEBI:30616"/>
        <dbReference type="ChEBI" id="CHEBI:57733"/>
        <dbReference type="ChEBI" id="CHEBI:58130"/>
        <dbReference type="ChEBI" id="CHEBI:456216"/>
        <dbReference type="EC" id="2.7.1.158"/>
    </reaction>
</comment>
<sequence>MRAAATPGDVDATPSSSYVLDAQDVRDYHPHGAGNAHCVFAYGSHGPRPELRRSLLRTRRSTRTDGRDDAWRCHPLDAAIWGVDRALADWVTLDARAREAFFAGAGAEGAPGRWRDDVGIVELTPEGATALAERDRLECSRRMEAGSEGMWEKKLFGARRSSAAETRAQLSELATATSDYLNTAGVDHLEDQKRRLGRMNVGSIEIKPKSFVGAVREGVGRVWRFPAHQTLKARDGRATEVSEYAPIDLLGDEEAVRRACDALIRCPQNNMKETLYTIKDERHKLMLRDALPKVIEDARDVFSFIFSHQVNGGDDDPMTFRVVEAVVSDLTMRMERGNVDLESLEWTRILDLLRRFVLGQMAKDCSVLFTLNPDVGGGDDDDGPKRDRNPAVRFVKYRTVDDGVSRTCAYRVQVIDASLKSFAKAASWRARAEAIGPCVPFVDADVTTRAFVDDLFRDLDPSSFRSRLLTALDASAVREPAPAPLSRRHT</sequence>
<dbReference type="Pfam" id="PF06090">
    <property type="entry name" value="Ins_P5_2-kin"/>
    <property type="match status" value="1"/>
</dbReference>